<dbReference type="PANTHER" id="PTHR11360">
    <property type="entry name" value="MONOCARBOXYLATE TRANSPORTER"/>
    <property type="match status" value="1"/>
</dbReference>
<dbReference type="OrthoDB" id="6499973at2759"/>
<dbReference type="Pfam" id="PF07690">
    <property type="entry name" value="MFS_1"/>
    <property type="match status" value="1"/>
</dbReference>
<feature type="transmembrane region" description="Helical" evidence="3">
    <location>
        <begin position="111"/>
        <end position="132"/>
    </location>
</feature>
<evidence type="ECO:0000313" key="5">
    <source>
        <dbReference type="Proteomes" id="UP000559027"/>
    </source>
</evidence>
<feature type="transmembrane region" description="Helical" evidence="3">
    <location>
        <begin position="174"/>
        <end position="198"/>
    </location>
</feature>
<protein>
    <submittedName>
        <fullName evidence="4">Uncharacterized protein</fullName>
    </submittedName>
</protein>
<name>A0A8H5D0Q7_9AGAR</name>
<feature type="transmembrane region" description="Helical" evidence="3">
    <location>
        <begin position="138"/>
        <end position="162"/>
    </location>
</feature>
<feature type="transmembrane region" description="Helical" evidence="3">
    <location>
        <begin position="340"/>
        <end position="365"/>
    </location>
</feature>
<feature type="transmembrane region" description="Helical" evidence="3">
    <location>
        <begin position="210"/>
        <end position="229"/>
    </location>
</feature>
<evidence type="ECO:0000256" key="3">
    <source>
        <dbReference type="SAM" id="Phobius"/>
    </source>
</evidence>
<evidence type="ECO:0000256" key="1">
    <source>
        <dbReference type="ARBA" id="ARBA00004141"/>
    </source>
</evidence>
<dbReference type="InterPro" id="IPR036259">
    <property type="entry name" value="MFS_trans_sf"/>
</dbReference>
<comment type="subcellular location">
    <subcellularLocation>
        <location evidence="1">Membrane</location>
        <topology evidence="1">Multi-pass membrane protein</topology>
    </subcellularLocation>
</comment>
<feature type="transmembrane region" description="Helical" evidence="3">
    <location>
        <begin position="85"/>
        <end position="104"/>
    </location>
</feature>
<keyword evidence="5" id="KW-1185">Reference proteome</keyword>
<comment type="caution">
    <text evidence="4">The sequence shown here is derived from an EMBL/GenBank/DDBJ whole genome shotgun (WGS) entry which is preliminary data.</text>
</comment>
<dbReference type="EMBL" id="JAACJO010000014">
    <property type="protein sequence ID" value="KAF5350618.1"/>
    <property type="molecule type" value="Genomic_DNA"/>
</dbReference>
<proteinExistence type="inferred from homology"/>
<dbReference type="InterPro" id="IPR011701">
    <property type="entry name" value="MFS"/>
</dbReference>
<feature type="transmembrane region" description="Helical" evidence="3">
    <location>
        <begin position="286"/>
        <end position="307"/>
    </location>
</feature>
<dbReference type="Proteomes" id="UP000559027">
    <property type="component" value="Unassembled WGS sequence"/>
</dbReference>
<dbReference type="AlphaFoldDB" id="A0A8H5D0Q7"/>
<dbReference type="GO" id="GO:0022857">
    <property type="term" value="F:transmembrane transporter activity"/>
    <property type="evidence" value="ECO:0007669"/>
    <property type="project" value="InterPro"/>
</dbReference>
<accession>A0A8H5D0Q7</accession>
<organism evidence="4 5">
    <name type="scientific">Leucocoprinus leucothites</name>
    <dbReference type="NCBI Taxonomy" id="201217"/>
    <lineage>
        <taxon>Eukaryota</taxon>
        <taxon>Fungi</taxon>
        <taxon>Dikarya</taxon>
        <taxon>Basidiomycota</taxon>
        <taxon>Agaricomycotina</taxon>
        <taxon>Agaricomycetes</taxon>
        <taxon>Agaricomycetidae</taxon>
        <taxon>Agaricales</taxon>
        <taxon>Agaricineae</taxon>
        <taxon>Agaricaceae</taxon>
        <taxon>Leucocoprinus</taxon>
    </lineage>
</organism>
<comment type="similarity">
    <text evidence="2">Belongs to the major facilitator superfamily. Monocarboxylate porter (TC 2.A.1.13) family.</text>
</comment>
<keyword evidence="3" id="KW-0472">Membrane</keyword>
<dbReference type="GO" id="GO:0016020">
    <property type="term" value="C:membrane"/>
    <property type="evidence" value="ECO:0007669"/>
    <property type="project" value="UniProtKB-SubCell"/>
</dbReference>
<feature type="transmembrane region" description="Helical" evidence="3">
    <location>
        <begin position="377"/>
        <end position="400"/>
    </location>
</feature>
<dbReference type="PANTHER" id="PTHR11360:SF234">
    <property type="entry name" value="MFS-TYPE TRANSPORTER DBAD-RELATED"/>
    <property type="match status" value="1"/>
</dbReference>
<dbReference type="InterPro" id="IPR050327">
    <property type="entry name" value="Proton-linked_MCT"/>
</dbReference>
<evidence type="ECO:0000313" key="4">
    <source>
        <dbReference type="EMBL" id="KAF5350618.1"/>
    </source>
</evidence>
<dbReference type="SUPFAM" id="SSF103473">
    <property type="entry name" value="MFS general substrate transporter"/>
    <property type="match status" value="1"/>
</dbReference>
<feature type="transmembrane region" description="Helical" evidence="3">
    <location>
        <begin position="45"/>
        <end position="65"/>
    </location>
</feature>
<feature type="transmembrane region" description="Helical" evidence="3">
    <location>
        <begin position="250"/>
        <end position="274"/>
    </location>
</feature>
<keyword evidence="3" id="KW-1133">Transmembrane helix</keyword>
<sequence length="405" mass="43743">MSCKSYVSSNEIASMEEDTEKCSPVVQANMNNEDKTSLEGGLQGWLTLAGVFLIQFSTFGYNISFGAYQDYYVRFYLTESSPTQIGWIGGIQLFLIFTMGLLTGRLFDRGYFHHMMIAGTLLHAISFFMLSLSQENQWYQVFLSHGIGSGLASGIVYIPSLVIVSHYFKRHRALAMGIVAAGTAAGAAVHPIILNHLFHSKIGFHNGVRISAGINSACFILANLIMRTNHAPKNVAKQHVPMMALFRDPAYDLMVVAAVLSNFAMFFPGFFIQLSAVLRGVDRGTAFYYISMLNGTSVLGRTLIPLLSPKVGVINLNVCCAFGMGVCIFCLSAVDSTTGYILFAISFGFISGANVAITAPALASLSESAEEIGARMGIAFSLSGVAALFATPIAGALLTANYHWE</sequence>
<keyword evidence="3" id="KW-0812">Transmembrane</keyword>
<reference evidence="4 5" key="1">
    <citation type="journal article" date="2020" name="ISME J.">
        <title>Uncovering the hidden diversity of litter-decomposition mechanisms in mushroom-forming fungi.</title>
        <authorList>
            <person name="Floudas D."/>
            <person name="Bentzer J."/>
            <person name="Ahren D."/>
            <person name="Johansson T."/>
            <person name="Persson P."/>
            <person name="Tunlid A."/>
        </authorList>
    </citation>
    <scope>NUCLEOTIDE SEQUENCE [LARGE SCALE GENOMIC DNA]</scope>
    <source>
        <strain evidence="4 5">CBS 146.42</strain>
    </source>
</reference>
<evidence type="ECO:0000256" key="2">
    <source>
        <dbReference type="ARBA" id="ARBA00006727"/>
    </source>
</evidence>
<gene>
    <name evidence="4" type="ORF">D9756_008639</name>
</gene>
<feature type="transmembrane region" description="Helical" evidence="3">
    <location>
        <begin position="314"/>
        <end position="334"/>
    </location>
</feature>
<dbReference type="Gene3D" id="1.20.1250.20">
    <property type="entry name" value="MFS general substrate transporter like domains"/>
    <property type="match status" value="2"/>
</dbReference>